<dbReference type="OrthoDB" id="407298at2759"/>
<dbReference type="EMBL" id="CCYD01000610">
    <property type="protein sequence ID" value="CEG41992.1"/>
    <property type="molecule type" value="Genomic_DNA"/>
</dbReference>
<dbReference type="InterPro" id="IPR036851">
    <property type="entry name" value="Chloroperoxidase-like_sf"/>
</dbReference>
<comment type="similarity">
    <text evidence="7">Belongs to the chloroperoxidase family.</text>
</comment>
<evidence type="ECO:0000256" key="1">
    <source>
        <dbReference type="ARBA" id="ARBA00001970"/>
    </source>
</evidence>
<keyword evidence="4" id="KW-0479">Metal-binding</keyword>
<dbReference type="GO" id="GO:0046872">
    <property type="term" value="F:metal ion binding"/>
    <property type="evidence" value="ECO:0007669"/>
    <property type="project" value="UniProtKB-KW"/>
</dbReference>
<dbReference type="InterPro" id="IPR000028">
    <property type="entry name" value="Chloroperoxidase"/>
</dbReference>
<dbReference type="OMA" id="YKARINT"/>
<dbReference type="AlphaFoldDB" id="A0A0P1AM57"/>
<comment type="cofactor">
    <cofactor evidence="1">
        <name>heme b</name>
        <dbReference type="ChEBI" id="CHEBI:60344"/>
    </cofactor>
</comment>
<proteinExistence type="inferred from homology"/>
<evidence type="ECO:0000259" key="8">
    <source>
        <dbReference type="PROSITE" id="PS51405"/>
    </source>
</evidence>
<keyword evidence="5" id="KW-0560">Oxidoreductase</keyword>
<dbReference type="PANTHER" id="PTHR33577">
    <property type="entry name" value="STERIGMATOCYSTIN BIOSYNTHESIS PEROXIDASE STCC-RELATED"/>
    <property type="match status" value="1"/>
</dbReference>
<keyword evidence="6" id="KW-0408">Iron</keyword>
<dbReference type="PROSITE" id="PS51405">
    <property type="entry name" value="HEME_HALOPEROXIDASE"/>
    <property type="match status" value="1"/>
</dbReference>
<dbReference type="GeneID" id="36407354"/>
<evidence type="ECO:0000256" key="7">
    <source>
        <dbReference type="ARBA" id="ARBA00025795"/>
    </source>
</evidence>
<evidence type="ECO:0000256" key="2">
    <source>
        <dbReference type="ARBA" id="ARBA00022559"/>
    </source>
</evidence>
<evidence type="ECO:0000256" key="3">
    <source>
        <dbReference type="ARBA" id="ARBA00022617"/>
    </source>
</evidence>
<keyword evidence="3" id="KW-0349">Heme</keyword>
<dbReference type="Gene3D" id="1.10.489.10">
    <property type="entry name" value="Chloroperoxidase-like"/>
    <property type="match status" value="1"/>
</dbReference>
<evidence type="ECO:0000313" key="10">
    <source>
        <dbReference type="Proteomes" id="UP000054928"/>
    </source>
</evidence>
<name>A0A0P1AM57_PLAHL</name>
<evidence type="ECO:0000256" key="5">
    <source>
        <dbReference type="ARBA" id="ARBA00023002"/>
    </source>
</evidence>
<evidence type="ECO:0000256" key="4">
    <source>
        <dbReference type="ARBA" id="ARBA00022723"/>
    </source>
</evidence>
<reference evidence="10" key="1">
    <citation type="submission" date="2014-09" db="EMBL/GenBank/DDBJ databases">
        <authorList>
            <person name="Sharma Rahul"/>
            <person name="Thines Marco"/>
        </authorList>
    </citation>
    <scope>NUCLEOTIDE SEQUENCE [LARGE SCALE GENOMIC DNA]</scope>
</reference>
<sequence length="156" mass="17220">MMSDDLVAVLLSNVPETISLNGLSAYGHQISLPRLPTYLGHDPAVVDVTLVENLLTQAKDGYLDAQGVGNSYKARINTYQSDPRFNLSESQLSQAFGEGSFLLLVFGGNRDDRISTEHTRSFLIEEKFPDNWVPSSTYVTLDQSRNVADQIRAVVV</sequence>
<accession>A0A0P1AM57</accession>
<organism evidence="9 10">
    <name type="scientific">Plasmopara halstedii</name>
    <name type="common">Downy mildew of sunflower</name>
    <dbReference type="NCBI Taxonomy" id="4781"/>
    <lineage>
        <taxon>Eukaryota</taxon>
        <taxon>Sar</taxon>
        <taxon>Stramenopiles</taxon>
        <taxon>Oomycota</taxon>
        <taxon>Peronosporomycetes</taxon>
        <taxon>Peronosporales</taxon>
        <taxon>Peronosporaceae</taxon>
        <taxon>Plasmopara</taxon>
    </lineage>
</organism>
<dbReference type="RefSeq" id="XP_024578361.1">
    <property type="nucleotide sequence ID" value="XM_024727823.1"/>
</dbReference>
<feature type="domain" description="Heme haloperoxidase family profile" evidence="8">
    <location>
        <begin position="1"/>
        <end position="149"/>
    </location>
</feature>
<keyword evidence="10" id="KW-1185">Reference proteome</keyword>
<protein>
    <submittedName>
        <fullName evidence="9">Chloroperoxidase</fullName>
    </submittedName>
</protein>
<dbReference type="Pfam" id="PF01328">
    <property type="entry name" value="Peroxidase_2"/>
    <property type="match status" value="1"/>
</dbReference>
<dbReference type="PANTHER" id="PTHR33577:SF9">
    <property type="entry name" value="PEROXIDASE STCC"/>
    <property type="match status" value="1"/>
</dbReference>
<evidence type="ECO:0000256" key="6">
    <source>
        <dbReference type="ARBA" id="ARBA00023004"/>
    </source>
</evidence>
<keyword evidence="2 9" id="KW-0575">Peroxidase</keyword>
<evidence type="ECO:0000313" key="9">
    <source>
        <dbReference type="EMBL" id="CEG41992.1"/>
    </source>
</evidence>
<dbReference type="STRING" id="4781.A0A0P1AM57"/>
<dbReference type="Proteomes" id="UP000054928">
    <property type="component" value="Unassembled WGS sequence"/>
</dbReference>
<dbReference type="GO" id="GO:0004601">
    <property type="term" value="F:peroxidase activity"/>
    <property type="evidence" value="ECO:0007669"/>
    <property type="project" value="UniProtKB-KW"/>
</dbReference>